<dbReference type="Proteomes" id="UP001310594">
    <property type="component" value="Unassembled WGS sequence"/>
</dbReference>
<dbReference type="EMBL" id="JAVRQU010000029">
    <property type="protein sequence ID" value="KAK5689697.1"/>
    <property type="molecule type" value="Genomic_DNA"/>
</dbReference>
<protein>
    <submittedName>
        <fullName evidence="1">Uncharacterized protein</fullName>
    </submittedName>
</protein>
<gene>
    <name evidence="1" type="ORF">LTR97_012696</name>
</gene>
<evidence type="ECO:0000313" key="1">
    <source>
        <dbReference type="EMBL" id="KAK5689697.1"/>
    </source>
</evidence>
<sequence length="246" mass="27890">MLPKTFTRTLAYRGGPGSNNRTPYRFIPEGKGGTLHFHYPPWAWTDARNKSLIKHVGTHSLKTCVGVFFQIDASRCFAAHINAYTFRNGGSSNKDLDRMIKTSAEAAWFREAVKEKLQLHAQANDWDPEVYRSEILESLLLLCPEPSNTWYPDIPFHLLPRNQTGACILEGIKDFLRAPSETPVLKSRGFVVEVPGGKPMLAEHSSVLWEGVGEHAWDRPKGPVEFRGFEERVEEGLEDWTIVRRA</sequence>
<name>A0AAN7VX77_9PEZI</name>
<dbReference type="AlphaFoldDB" id="A0AAN7VX77"/>
<organism evidence="1 2">
    <name type="scientific">Elasticomyces elasticus</name>
    <dbReference type="NCBI Taxonomy" id="574655"/>
    <lineage>
        <taxon>Eukaryota</taxon>
        <taxon>Fungi</taxon>
        <taxon>Dikarya</taxon>
        <taxon>Ascomycota</taxon>
        <taxon>Pezizomycotina</taxon>
        <taxon>Dothideomycetes</taxon>
        <taxon>Dothideomycetidae</taxon>
        <taxon>Mycosphaerellales</taxon>
        <taxon>Teratosphaeriaceae</taxon>
        <taxon>Elasticomyces</taxon>
    </lineage>
</organism>
<comment type="caution">
    <text evidence="1">The sequence shown here is derived from an EMBL/GenBank/DDBJ whole genome shotgun (WGS) entry which is preliminary data.</text>
</comment>
<proteinExistence type="predicted"/>
<reference evidence="1" key="1">
    <citation type="submission" date="2023-08" db="EMBL/GenBank/DDBJ databases">
        <title>Black Yeasts Isolated from many extreme environments.</title>
        <authorList>
            <person name="Coleine C."/>
            <person name="Stajich J.E."/>
            <person name="Selbmann L."/>
        </authorList>
    </citation>
    <scope>NUCLEOTIDE SEQUENCE</scope>
    <source>
        <strain evidence="1">CCFEE 5810</strain>
    </source>
</reference>
<evidence type="ECO:0000313" key="2">
    <source>
        <dbReference type="Proteomes" id="UP001310594"/>
    </source>
</evidence>
<accession>A0AAN7VX77</accession>